<evidence type="ECO:0000313" key="2">
    <source>
        <dbReference type="EMBL" id="ESS61666.1"/>
    </source>
</evidence>
<dbReference type="EMBL" id="AYLP01000257">
    <property type="protein sequence ID" value="ESS61666.1"/>
    <property type="molecule type" value="Genomic_DNA"/>
</dbReference>
<dbReference type="AlphaFoldDB" id="V5D2I2"/>
<reference evidence="2 3" key="1">
    <citation type="journal article" date="2014" name="Genome Announc.">
        <title>Trypanosoma cruzi Clone Dm28c Draft Genome Sequence.</title>
        <authorList>
            <person name="Grisard E.C."/>
            <person name="Teixeira S.M."/>
            <person name="de Almeida L.G."/>
            <person name="Stoco P.H."/>
            <person name="Gerber A.L."/>
            <person name="Talavera-Lopez C."/>
            <person name="Lima O.C."/>
            <person name="Andersson B."/>
            <person name="de Vasconcelos A.T."/>
        </authorList>
    </citation>
    <scope>NUCLEOTIDE SEQUENCE [LARGE SCALE GENOMIC DNA]</scope>
    <source>
        <strain evidence="2 3">Dm28c</strain>
    </source>
</reference>
<name>V5D2I2_TRYCR</name>
<organism evidence="2 3">
    <name type="scientific">Trypanosoma cruzi Dm28c</name>
    <dbReference type="NCBI Taxonomy" id="1416333"/>
    <lineage>
        <taxon>Eukaryota</taxon>
        <taxon>Discoba</taxon>
        <taxon>Euglenozoa</taxon>
        <taxon>Kinetoplastea</taxon>
        <taxon>Metakinetoplastina</taxon>
        <taxon>Trypanosomatida</taxon>
        <taxon>Trypanosomatidae</taxon>
        <taxon>Trypanosoma</taxon>
        <taxon>Schizotrypanum</taxon>
    </lineage>
</organism>
<gene>
    <name evidence="2" type="ORF">TCDM_10734</name>
</gene>
<evidence type="ECO:0000313" key="3">
    <source>
        <dbReference type="Proteomes" id="UP000017861"/>
    </source>
</evidence>
<proteinExistence type="predicted"/>
<accession>V5D2I2</accession>
<feature type="chain" id="PRO_5004731911" description="Secreted protein" evidence="1">
    <location>
        <begin position="22"/>
        <end position="154"/>
    </location>
</feature>
<dbReference type="VEuPathDB" id="TriTrypDB:TCDM_10734"/>
<protein>
    <recommendedName>
        <fullName evidence="4">Secreted protein</fullName>
    </recommendedName>
</protein>
<dbReference type="Proteomes" id="UP000017861">
    <property type="component" value="Unassembled WGS sequence"/>
</dbReference>
<keyword evidence="1" id="KW-0732">Signal</keyword>
<sequence>MAAAVTGVSFGLASLFSFCFPSCVPAPSAAGSLFEMPSSMLLSASLLAAPPFAVGDGGPDSPWSADVSLCWLAAVEATLFVCGLWFESFSLWTSSDCLTSPKASGLDCPFTCVVAVCVSSLLVGPPGVSFGASLLSFFSSSSVSCSDIITSASG</sequence>
<feature type="signal peptide" evidence="1">
    <location>
        <begin position="1"/>
        <end position="21"/>
    </location>
</feature>
<evidence type="ECO:0008006" key="4">
    <source>
        <dbReference type="Google" id="ProtNLM"/>
    </source>
</evidence>
<evidence type="ECO:0000256" key="1">
    <source>
        <dbReference type="SAM" id="SignalP"/>
    </source>
</evidence>
<comment type="caution">
    <text evidence="2">The sequence shown here is derived from an EMBL/GenBank/DDBJ whole genome shotgun (WGS) entry which is preliminary data.</text>
</comment>